<name>A0A4Q9PJB6_9APHY</name>
<feature type="compositionally biased region" description="Basic and acidic residues" evidence="1">
    <location>
        <begin position="1"/>
        <end position="10"/>
    </location>
</feature>
<dbReference type="AlphaFoldDB" id="A0A4Q9PJB6"/>
<reference evidence="2 3" key="1">
    <citation type="submission" date="2019-01" db="EMBL/GenBank/DDBJ databases">
        <title>Draft genome sequences of three monokaryotic isolates of the white-rot basidiomycete fungus Dichomitus squalens.</title>
        <authorList>
            <consortium name="DOE Joint Genome Institute"/>
            <person name="Lopez S.C."/>
            <person name="Andreopoulos B."/>
            <person name="Pangilinan J."/>
            <person name="Lipzen A."/>
            <person name="Riley R."/>
            <person name="Ahrendt S."/>
            <person name="Ng V."/>
            <person name="Barry K."/>
            <person name="Daum C."/>
            <person name="Grigoriev I.V."/>
            <person name="Hilden K.S."/>
            <person name="Makela M.R."/>
            <person name="de Vries R.P."/>
        </authorList>
    </citation>
    <scope>NUCLEOTIDE SEQUENCE [LARGE SCALE GENOMIC DNA]</scope>
    <source>
        <strain evidence="2 3">CBS 464.89</strain>
    </source>
</reference>
<dbReference type="Proteomes" id="UP000292082">
    <property type="component" value="Unassembled WGS sequence"/>
</dbReference>
<evidence type="ECO:0000313" key="2">
    <source>
        <dbReference type="EMBL" id="TBU54172.1"/>
    </source>
</evidence>
<sequence length="178" mass="19664">MVFLRHKEVGSRASPTAFPPPDARRALQTQDVRRCGEAYNISGCVGPTSMTSARLSGPTLSHPLPGAYSVLIGDRCQDNIPHDASKNKCSFKRAVFSGVECSAFCLCDRLGTWRGSASMRDLSTKSVVKFLPTFEARMSRRLKYCQSHPLPVTTVDHNAERELDYVAQGERRPCGLRC</sequence>
<dbReference type="EMBL" id="ML145195">
    <property type="protein sequence ID" value="TBU54172.1"/>
    <property type="molecule type" value="Genomic_DNA"/>
</dbReference>
<evidence type="ECO:0000256" key="1">
    <source>
        <dbReference type="SAM" id="MobiDB-lite"/>
    </source>
</evidence>
<proteinExistence type="predicted"/>
<feature type="region of interest" description="Disordered" evidence="1">
    <location>
        <begin position="1"/>
        <end position="23"/>
    </location>
</feature>
<protein>
    <submittedName>
        <fullName evidence="2">Uncharacterized protein</fullName>
    </submittedName>
</protein>
<evidence type="ECO:0000313" key="3">
    <source>
        <dbReference type="Proteomes" id="UP000292082"/>
    </source>
</evidence>
<accession>A0A4Q9PJB6</accession>
<gene>
    <name evidence="2" type="ORF">BD310DRAFT_936490</name>
</gene>
<organism evidence="2 3">
    <name type="scientific">Dichomitus squalens</name>
    <dbReference type="NCBI Taxonomy" id="114155"/>
    <lineage>
        <taxon>Eukaryota</taxon>
        <taxon>Fungi</taxon>
        <taxon>Dikarya</taxon>
        <taxon>Basidiomycota</taxon>
        <taxon>Agaricomycotina</taxon>
        <taxon>Agaricomycetes</taxon>
        <taxon>Polyporales</taxon>
        <taxon>Polyporaceae</taxon>
        <taxon>Dichomitus</taxon>
    </lineage>
</organism>
<keyword evidence="3" id="KW-1185">Reference proteome</keyword>